<evidence type="ECO:0000256" key="7">
    <source>
        <dbReference type="ARBA" id="ARBA00023186"/>
    </source>
</evidence>
<evidence type="ECO:0000256" key="2">
    <source>
        <dbReference type="ARBA" id="ARBA00007381"/>
    </source>
</evidence>
<dbReference type="InterPro" id="IPR013126">
    <property type="entry name" value="Hsp_70_fam"/>
</dbReference>
<dbReference type="EMBL" id="JAVREJ010000007">
    <property type="protein sequence ID" value="MDT0350361.1"/>
    <property type="molecule type" value="Genomic_DNA"/>
</dbReference>
<evidence type="ECO:0000256" key="1">
    <source>
        <dbReference type="ARBA" id="ARBA00004319"/>
    </source>
</evidence>
<evidence type="ECO:0000256" key="3">
    <source>
        <dbReference type="ARBA" id="ARBA00022729"/>
    </source>
</evidence>
<evidence type="ECO:0000256" key="4">
    <source>
        <dbReference type="ARBA" id="ARBA00022741"/>
    </source>
</evidence>
<comment type="subcellular location">
    <subcellularLocation>
        <location evidence="1">Endoplasmic reticulum lumen</location>
    </subcellularLocation>
</comment>
<evidence type="ECO:0000313" key="10">
    <source>
        <dbReference type="EMBL" id="MDT0350361.1"/>
    </source>
</evidence>
<evidence type="ECO:0000256" key="5">
    <source>
        <dbReference type="ARBA" id="ARBA00022840"/>
    </source>
</evidence>
<gene>
    <name evidence="10" type="ORF">RM445_12585</name>
</gene>
<dbReference type="PANTHER" id="PTHR45639:SF3">
    <property type="entry name" value="HYPOXIA UP-REGULATED PROTEIN 1"/>
    <property type="match status" value="1"/>
</dbReference>
<dbReference type="Proteomes" id="UP001183202">
    <property type="component" value="Unassembled WGS sequence"/>
</dbReference>
<evidence type="ECO:0000313" key="11">
    <source>
        <dbReference type="Proteomes" id="UP001183202"/>
    </source>
</evidence>
<keyword evidence="9" id="KW-1133">Transmembrane helix</keyword>
<sequence length="521" mass="53068">MTYSLGVDLGTSFVAAAVARPAEVAMVPLGDQSVVAPAVVSVRPDGSIVAGDAAERRAISQPTLVARSVKRRLGDPDPVRLGDVSYPVATLLSAQLRDVVQKAADREGGPPEQVVLAHPATWTPARRARFEEVARAAGIHAPRLVTAAEAAAHYAARGGTSDGRVVAVYDLGGGGFEATIVRTGPGGPEILGTPEGVEGFGGADLDEAILSYVDDAVGGALARLDSNDARTAVALARLHQDCVLAKENLSLDTETVVPVFLPGRHFEIRLNRTTFEQMLRSPLEATVDALSRTVRSAGLTPADVDAVLLVGGSTRIPVVAETVSREFGRPMLDGVHPVHVVALGAALLAKAPAPSVTAGWVVPIDAARTAPRTAAGPSDDVAAGTRERAAAHVARNGAGAGDQQPGGTPSTTADAPWFDTTRGSAPEPAAPPSDDLGAHDPPPAVELPRFGPADATGWPEPVADSPGLAPAPRSAFVPPPVRPVAPVPAPAPRGGGGGTVVMVVGTLLAVLILVLVFVLAP</sequence>
<dbReference type="InterPro" id="IPR043129">
    <property type="entry name" value="ATPase_NBD"/>
</dbReference>
<proteinExistence type="inferred from homology"/>
<keyword evidence="5" id="KW-0067">ATP-binding</keyword>
<evidence type="ECO:0000256" key="8">
    <source>
        <dbReference type="SAM" id="MobiDB-lite"/>
    </source>
</evidence>
<dbReference type="PROSITE" id="PS01036">
    <property type="entry name" value="HSP70_3"/>
    <property type="match status" value="1"/>
</dbReference>
<organism evidence="10 11">
    <name type="scientific">Pseudonocardia charpentierae</name>
    <dbReference type="NCBI Taxonomy" id="3075545"/>
    <lineage>
        <taxon>Bacteria</taxon>
        <taxon>Bacillati</taxon>
        <taxon>Actinomycetota</taxon>
        <taxon>Actinomycetes</taxon>
        <taxon>Pseudonocardiales</taxon>
        <taxon>Pseudonocardiaceae</taxon>
        <taxon>Pseudonocardia</taxon>
    </lineage>
</organism>
<evidence type="ECO:0000256" key="6">
    <source>
        <dbReference type="ARBA" id="ARBA00023016"/>
    </source>
</evidence>
<keyword evidence="9" id="KW-0812">Transmembrane</keyword>
<keyword evidence="4" id="KW-0547">Nucleotide-binding</keyword>
<comment type="similarity">
    <text evidence="2">Belongs to the heat shock protein 70 family.</text>
</comment>
<protein>
    <submittedName>
        <fullName evidence="10">Hsp70 family protein</fullName>
    </submittedName>
</protein>
<keyword evidence="9" id="KW-0472">Membrane</keyword>
<dbReference type="Pfam" id="PF00012">
    <property type="entry name" value="HSP70"/>
    <property type="match status" value="1"/>
</dbReference>
<dbReference type="Gene3D" id="3.30.420.40">
    <property type="match status" value="2"/>
</dbReference>
<dbReference type="PANTHER" id="PTHR45639">
    <property type="entry name" value="HSC70CB, ISOFORM G-RELATED"/>
    <property type="match status" value="1"/>
</dbReference>
<comment type="caution">
    <text evidence="10">The sequence shown here is derived from an EMBL/GenBank/DDBJ whole genome shotgun (WGS) entry which is preliminary data.</text>
</comment>
<dbReference type="PRINTS" id="PR00301">
    <property type="entry name" value="HEATSHOCK70"/>
</dbReference>
<dbReference type="RefSeq" id="WP_311556395.1">
    <property type="nucleotide sequence ID" value="NZ_JAVREJ010000007.1"/>
</dbReference>
<feature type="region of interest" description="Disordered" evidence="8">
    <location>
        <begin position="395"/>
        <end position="474"/>
    </location>
</feature>
<keyword evidence="3" id="KW-0732">Signal</keyword>
<dbReference type="Gene3D" id="3.90.640.10">
    <property type="entry name" value="Actin, Chain A, domain 4"/>
    <property type="match status" value="1"/>
</dbReference>
<accession>A0ABU2N8T8</accession>
<feature type="transmembrane region" description="Helical" evidence="9">
    <location>
        <begin position="500"/>
        <end position="520"/>
    </location>
</feature>
<evidence type="ECO:0000256" key="9">
    <source>
        <dbReference type="SAM" id="Phobius"/>
    </source>
</evidence>
<dbReference type="SUPFAM" id="SSF53067">
    <property type="entry name" value="Actin-like ATPase domain"/>
    <property type="match status" value="2"/>
</dbReference>
<dbReference type="InterPro" id="IPR018181">
    <property type="entry name" value="Heat_shock_70_CS"/>
</dbReference>
<keyword evidence="6" id="KW-0346">Stress response</keyword>
<name>A0ABU2N8T8_9PSEU</name>
<feature type="region of interest" description="Disordered" evidence="8">
    <location>
        <begin position="370"/>
        <end position="389"/>
    </location>
</feature>
<keyword evidence="7" id="KW-0143">Chaperone</keyword>
<reference evidence="11" key="1">
    <citation type="submission" date="2023-07" db="EMBL/GenBank/DDBJ databases">
        <title>30 novel species of actinomycetes from the DSMZ collection.</title>
        <authorList>
            <person name="Nouioui I."/>
        </authorList>
    </citation>
    <scope>NUCLEOTIDE SEQUENCE [LARGE SCALE GENOMIC DNA]</scope>
    <source>
        <strain evidence="11">DSM 45834</strain>
    </source>
</reference>
<keyword evidence="11" id="KW-1185">Reference proteome</keyword>